<dbReference type="InterPro" id="IPR009081">
    <property type="entry name" value="PP-bd_ACP"/>
</dbReference>
<keyword evidence="1" id="KW-0596">Phosphopantetheine</keyword>
<feature type="domain" description="Carrier" evidence="4">
    <location>
        <begin position="813"/>
        <end position="891"/>
    </location>
</feature>
<dbReference type="STRING" id="1392250.A0A2I2G182"/>
<feature type="region of interest" description="Disordered" evidence="3">
    <location>
        <begin position="1061"/>
        <end position="1093"/>
    </location>
</feature>
<reference evidence="5 6" key="1">
    <citation type="submission" date="2016-12" db="EMBL/GenBank/DDBJ databases">
        <title>The genomes of Aspergillus section Nigri reveals drivers in fungal speciation.</title>
        <authorList>
            <consortium name="DOE Joint Genome Institute"/>
            <person name="Vesth T.C."/>
            <person name="Nybo J."/>
            <person name="Theobald S."/>
            <person name="Brandl J."/>
            <person name="Frisvad J.C."/>
            <person name="Nielsen K.F."/>
            <person name="Lyhne E.K."/>
            <person name="Kogle M.E."/>
            <person name="Kuo A."/>
            <person name="Riley R."/>
            <person name="Clum A."/>
            <person name="Nolan M."/>
            <person name="Lipzen A."/>
            <person name="Salamov A."/>
            <person name="Henrissat B."/>
            <person name="Wiebenga A."/>
            <person name="De Vries R.P."/>
            <person name="Grigoriev I.V."/>
            <person name="Mortensen U.H."/>
            <person name="Andersen M.R."/>
            <person name="Baker S.E."/>
        </authorList>
    </citation>
    <scope>NUCLEOTIDE SEQUENCE [LARGE SCALE GENOMIC DNA]</scope>
    <source>
        <strain evidence="5 6">IBT 23096</strain>
    </source>
</reference>
<evidence type="ECO:0000313" key="5">
    <source>
        <dbReference type="EMBL" id="PLB46629.1"/>
    </source>
</evidence>
<gene>
    <name evidence="5" type="ORF">P170DRAFT_427931</name>
</gene>
<dbReference type="Gene3D" id="3.30.559.30">
    <property type="entry name" value="Nonribosomal peptide synthetase, condensation domain"/>
    <property type="match status" value="1"/>
</dbReference>
<dbReference type="SUPFAM" id="SSF52777">
    <property type="entry name" value="CoA-dependent acyltransferases"/>
    <property type="match status" value="1"/>
</dbReference>
<dbReference type="InterPro" id="IPR042099">
    <property type="entry name" value="ANL_N_sf"/>
</dbReference>
<keyword evidence="2" id="KW-0597">Phosphoprotein</keyword>
<dbReference type="PANTHER" id="PTHR44845:SF6">
    <property type="entry name" value="BETA-ALANINE-ACTIVATING ENZYME"/>
    <property type="match status" value="1"/>
</dbReference>
<dbReference type="EMBL" id="MSFO01000006">
    <property type="protein sequence ID" value="PLB46629.1"/>
    <property type="molecule type" value="Genomic_DNA"/>
</dbReference>
<dbReference type="Gene3D" id="1.10.1200.10">
    <property type="entry name" value="ACP-like"/>
    <property type="match status" value="1"/>
</dbReference>
<dbReference type="PANTHER" id="PTHR44845">
    <property type="entry name" value="CARRIER DOMAIN-CONTAINING PROTEIN"/>
    <property type="match status" value="1"/>
</dbReference>
<dbReference type="VEuPathDB" id="FungiDB:P170DRAFT_427931"/>
<evidence type="ECO:0000259" key="4">
    <source>
        <dbReference type="PROSITE" id="PS50075"/>
    </source>
</evidence>
<dbReference type="Proteomes" id="UP000234275">
    <property type="component" value="Unassembled WGS sequence"/>
</dbReference>
<dbReference type="InterPro" id="IPR000873">
    <property type="entry name" value="AMP-dep_synth/lig_dom"/>
</dbReference>
<dbReference type="Pfam" id="PF07993">
    <property type="entry name" value="NAD_binding_4"/>
    <property type="match status" value="1"/>
</dbReference>
<name>A0A2I2G182_9EURO</name>
<sequence>MASMGDSVSDTTSSTMVAENGISTNSDRYELRLEAQSPSTKQEHDESRASDFEDLPLRLPPLLYSNRNASATSAGCHRLTRELGSSFGSNLQAIGAENGVSHTATFLTGLGVMISRILEIDAEFCVTVDASDKGLCPVRLHPSPTQSVQDALKDAEKALNRALRYWPVGQNRSHEPTIVLRHEIVDAPQEGPGATLSGKEANYAGVEISVRITECSLDGSIIVTFDVAKFLYTENDAQLLLDCFLHVMQVMQTTISCLVSQCPLYEKDEAWKHTEVGRGLKMNHAWPPTLLHKIDEIVASQPGAIAVEDDAGNAWTYSQLSNRVQSLSQALLNAGATAGQTVAVFCEPGIDSLCALLAITRLAAIYVPLDLNHPMERLSLIVDDSKPYAIIMHEPTHERIAGLQHSANILDMTNLPTTSEPVPITCTSSDGAFVLYTSGSTGCPKGVLLSYENFLGQIASFTREYGLKRERVLQQSSLGFDVSLHQTFVALTTGGTLIIATNMIRREPSQLAELMRTTAVTFTLGVPSEYAVLLRYGRCHLQQCPGWRYAVCGGERMTVSLKQAFRELGSAGPTLVSCYGPTEVSLASSYGVLSYTDRSAGSEDENSPVGSTLPNYAVYVLDKNMNAVPTGFPGEVYVSGVGVALGYLNNETRTKERFLPDPFDVEGKSRMYRTGDRGRLLPDGSLVFLGRMEGDFQVKLRGIRIELDEVANAIVSASNGVLRQAAVILRGTENKYLLAFVTFSEGWAGNKEDYLAGLLQRLPFAPSMRPAQLLPLDRLPTNVNGKLDRRALDTLVIRGAQPKSNQPLKQSGNDTENRLKEAWKAVLGENNSLGGFEIRSDSDFFQVGGNSLLLVKLQAAVAETFGATIPIRELFQISVLKTMSARLASTQTETEEIEWDEEVNMHLRHLNTPLPCISTNSRPAQHGSQVLLTGTTGFLGRYILRRLVDDPAVHTIHCLAVRQHSISSNGTLARISSPKIKLWPGDLSKPYLGLMGSTFTRLAQSIDLIIHNGADVSFLKTYSSLRAPNVQSSVELARMALLRGIPLHYVSSGGVMRLASPSSCSTPDSEASSHSGYFSGSEPSLEGPADKQLFYPPTNGSDGYIASKWASEQTLERGREFGLRCYIHRPTTLVGDGVPSTDLLHNVLRYSGLLKAVPRFNSLDGVIDMVPVDEVAGGILRCAREQVSGGITCHSGAQVPLSDLAGYVSETSVPLKTLEMEEWVHQATILGLDSQMASVLLSEEGRKGHGLIIPQA</sequence>
<dbReference type="Gene3D" id="3.40.50.720">
    <property type="entry name" value="NAD(P)-binding Rossmann-like Domain"/>
    <property type="match status" value="1"/>
</dbReference>
<dbReference type="PROSITE" id="PS00455">
    <property type="entry name" value="AMP_BINDING"/>
    <property type="match status" value="1"/>
</dbReference>
<dbReference type="NCBIfam" id="TIGR01733">
    <property type="entry name" value="AA-adenyl-dom"/>
    <property type="match status" value="1"/>
</dbReference>
<dbReference type="PROSITE" id="PS50075">
    <property type="entry name" value="CARRIER"/>
    <property type="match status" value="1"/>
</dbReference>
<protein>
    <submittedName>
        <fullName evidence="5">Acetyl-CoA synthetase-like protein</fullName>
    </submittedName>
</protein>
<dbReference type="SUPFAM" id="SSF51735">
    <property type="entry name" value="NAD(P)-binding Rossmann-fold domains"/>
    <property type="match status" value="1"/>
</dbReference>
<dbReference type="Pfam" id="PF00550">
    <property type="entry name" value="PP-binding"/>
    <property type="match status" value="1"/>
</dbReference>
<dbReference type="SUPFAM" id="SSF56801">
    <property type="entry name" value="Acetyl-CoA synthetase-like"/>
    <property type="match status" value="1"/>
</dbReference>
<accession>A0A2I2G182</accession>
<dbReference type="OrthoDB" id="4444247at2759"/>
<dbReference type="Gene3D" id="3.40.50.12780">
    <property type="entry name" value="N-terminal domain of ligase-like"/>
    <property type="match status" value="1"/>
</dbReference>
<feature type="region of interest" description="Disordered" evidence="3">
    <location>
        <begin position="1"/>
        <end position="52"/>
    </location>
</feature>
<feature type="compositionally biased region" description="Low complexity" evidence="3">
    <location>
        <begin position="1"/>
        <end position="17"/>
    </location>
</feature>
<comment type="caution">
    <text evidence="5">The sequence shown here is derived from an EMBL/GenBank/DDBJ whole genome shotgun (WGS) entry which is preliminary data.</text>
</comment>
<evidence type="ECO:0000256" key="1">
    <source>
        <dbReference type="ARBA" id="ARBA00022450"/>
    </source>
</evidence>
<evidence type="ECO:0000256" key="2">
    <source>
        <dbReference type="ARBA" id="ARBA00022553"/>
    </source>
</evidence>
<dbReference type="InterPro" id="IPR045851">
    <property type="entry name" value="AMP-bd_C_sf"/>
</dbReference>
<feature type="compositionally biased region" description="Polar residues" evidence="3">
    <location>
        <begin position="1061"/>
        <end position="1082"/>
    </location>
</feature>
<dbReference type="RefSeq" id="XP_024701931.1">
    <property type="nucleotide sequence ID" value="XM_024847812.1"/>
</dbReference>
<dbReference type="AlphaFoldDB" id="A0A2I2G182"/>
<keyword evidence="6" id="KW-1185">Reference proteome</keyword>
<dbReference type="InterPro" id="IPR036736">
    <property type="entry name" value="ACP-like_sf"/>
</dbReference>
<dbReference type="InterPro" id="IPR013120">
    <property type="entry name" value="FAR_NAD-bd"/>
</dbReference>
<dbReference type="CDD" id="cd05930">
    <property type="entry name" value="A_NRPS"/>
    <property type="match status" value="1"/>
</dbReference>
<feature type="compositionally biased region" description="Basic and acidic residues" evidence="3">
    <location>
        <begin position="41"/>
        <end position="51"/>
    </location>
</feature>
<dbReference type="InterPro" id="IPR020845">
    <property type="entry name" value="AMP-binding_CS"/>
</dbReference>
<evidence type="ECO:0000256" key="3">
    <source>
        <dbReference type="SAM" id="MobiDB-lite"/>
    </source>
</evidence>
<evidence type="ECO:0000313" key="6">
    <source>
        <dbReference type="Proteomes" id="UP000234275"/>
    </source>
</evidence>
<organism evidence="5 6">
    <name type="scientific">Aspergillus steynii IBT 23096</name>
    <dbReference type="NCBI Taxonomy" id="1392250"/>
    <lineage>
        <taxon>Eukaryota</taxon>
        <taxon>Fungi</taxon>
        <taxon>Dikarya</taxon>
        <taxon>Ascomycota</taxon>
        <taxon>Pezizomycotina</taxon>
        <taxon>Eurotiomycetes</taxon>
        <taxon>Eurotiomycetidae</taxon>
        <taxon>Eurotiales</taxon>
        <taxon>Aspergillaceae</taxon>
        <taxon>Aspergillus</taxon>
        <taxon>Aspergillus subgen. Circumdati</taxon>
    </lineage>
</organism>
<dbReference type="InterPro" id="IPR036291">
    <property type="entry name" value="NAD(P)-bd_dom_sf"/>
</dbReference>
<dbReference type="Pfam" id="PF00501">
    <property type="entry name" value="AMP-binding"/>
    <property type="match status" value="1"/>
</dbReference>
<proteinExistence type="predicted"/>
<dbReference type="InterPro" id="IPR010071">
    <property type="entry name" value="AA_adenyl_dom"/>
</dbReference>
<dbReference type="SUPFAM" id="SSF47336">
    <property type="entry name" value="ACP-like"/>
    <property type="match status" value="1"/>
</dbReference>
<dbReference type="Gene3D" id="3.30.300.30">
    <property type="match status" value="1"/>
</dbReference>
<dbReference type="GeneID" id="36555511"/>